<proteinExistence type="predicted"/>
<gene>
    <name evidence="3" type="ORF">GCM10007971_13090</name>
</gene>
<reference evidence="3" key="2">
    <citation type="submission" date="2020-09" db="EMBL/GenBank/DDBJ databases">
        <authorList>
            <person name="Sun Q."/>
            <person name="Ohkuma M."/>
        </authorList>
    </citation>
    <scope>NUCLEOTIDE SEQUENCE</scope>
    <source>
        <strain evidence="3">JCM 17251</strain>
    </source>
</reference>
<organism evidence="3 4">
    <name type="scientific">Oceanobacillus indicireducens</name>
    <dbReference type="NCBI Taxonomy" id="1004261"/>
    <lineage>
        <taxon>Bacteria</taxon>
        <taxon>Bacillati</taxon>
        <taxon>Bacillota</taxon>
        <taxon>Bacilli</taxon>
        <taxon>Bacillales</taxon>
        <taxon>Bacillaceae</taxon>
        <taxon>Oceanobacillus</taxon>
    </lineage>
</organism>
<dbReference type="Gene3D" id="3.30.2400.10">
    <property type="entry name" value="Major capsid protein gp5"/>
    <property type="match status" value="1"/>
</dbReference>
<dbReference type="InterPro" id="IPR054612">
    <property type="entry name" value="Phage_capsid-like_C"/>
</dbReference>
<evidence type="ECO:0000259" key="2">
    <source>
        <dbReference type="Pfam" id="PF05065"/>
    </source>
</evidence>
<dbReference type="Gene3D" id="3.30.2320.10">
    <property type="entry name" value="hypothetical protein PF0899 domain"/>
    <property type="match status" value="1"/>
</dbReference>
<accession>A0A918D0S5</accession>
<evidence type="ECO:0000256" key="1">
    <source>
        <dbReference type="ARBA" id="ARBA00004328"/>
    </source>
</evidence>
<dbReference type="RefSeq" id="WP_188856519.1">
    <property type="nucleotide sequence ID" value="NZ_BMOS01000007.1"/>
</dbReference>
<dbReference type="AlphaFoldDB" id="A0A918D0S5"/>
<evidence type="ECO:0000313" key="4">
    <source>
        <dbReference type="Proteomes" id="UP000624041"/>
    </source>
</evidence>
<keyword evidence="4" id="KW-1185">Reference proteome</keyword>
<comment type="subcellular location">
    <subcellularLocation>
        <location evidence="1">Virion</location>
    </subcellularLocation>
</comment>
<dbReference type="EMBL" id="BMOS01000007">
    <property type="protein sequence ID" value="GGN54863.1"/>
    <property type="molecule type" value="Genomic_DNA"/>
</dbReference>
<dbReference type="InterPro" id="IPR024455">
    <property type="entry name" value="Phage_capsid"/>
</dbReference>
<comment type="caution">
    <text evidence="3">The sequence shown here is derived from an EMBL/GenBank/DDBJ whole genome shotgun (WGS) entry which is preliminary data.</text>
</comment>
<dbReference type="NCBIfam" id="TIGR01554">
    <property type="entry name" value="major_cap_HK97"/>
    <property type="match status" value="1"/>
</dbReference>
<reference evidence="3" key="1">
    <citation type="journal article" date="2014" name="Int. J. Syst. Evol. Microbiol.">
        <title>Complete genome sequence of Corynebacterium casei LMG S-19264T (=DSM 44701T), isolated from a smear-ripened cheese.</title>
        <authorList>
            <consortium name="US DOE Joint Genome Institute (JGI-PGF)"/>
            <person name="Walter F."/>
            <person name="Albersmeier A."/>
            <person name="Kalinowski J."/>
            <person name="Ruckert C."/>
        </authorList>
    </citation>
    <scope>NUCLEOTIDE SEQUENCE</scope>
    <source>
        <strain evidence="3">JCM 17251</strain>
    </source>
</reference>
<protein>
    <submittedName>
        <fullName evidence="3">Structural protein - phage associated</fullName>
    </submittedName>
</protein>
<evidence type="ECO:0000313" key="3">
    <source>
        <dbReference type="EMBL" id="GGN54863.1"/>
    </source>
</evidence>
<dbReference type="SUPFAM" id="SSF56563">
    <property type="entry name" value="Major capsid protein gp5"/>
    <property type="match status" value="1"/>
</dbReference>
<name>A0A918D0S5_9BACI</name>
<sequence>MVLNKGTLFDPVLVTDLVNKVQGESSIARLSNQKPIPFNGQKEFTFTMDSEIDVVAESGKKSHGGVSLAPRTIVPIKIEYGARVSDEFMIVDKEERIGILKAFNDGFARKVARGLDLMVFHGVNPRTGEASSVIGNNNFDDLVDQEIQAENGLDDPNENVESAIAVVHGSGADVTGMAISTEFRSALAKQKDRQGNPMFPDLAWGNAPSSINGLPVEVNRTVSEMTDKNSRVYIGDFAGSFKWGYAKQIPLKVIEYGDPDNSGNDLQGYNQVYLRSEAFLGWGILDPEAFARIIEDDAVVEG</sequence>
<dbReference type="Proteomes" id="UP000624041">
    <property type="component" value="Unassembled WGS sequence"/>
</dbReference>
<feature type="domain" description="Phage capsid-like C-terminal" evidence="2">
    <location>
        <begin position="9"/>
        <end position="291"/>
    </location>
</feature>
<dbReference type="Pfam" id="PF05065">
    <property type="entry name" value="Phage_capsid"/>
    <property type="match status" value="1"/>
</dbReference>